<feature type="compositionally biased region" description="Basic and acidic residues" evidence="1">
    <location>
        <begin position="49"/>
        <end position="81"/>
    </location>
</feature>
<evidence type="ECO:0000313" key="3">
    <source>
        <dbReference type="Proteomes" id="UP000000763"/>
    </source>
</evidence>
<name>Q6YWL9_ORYSJ</name>
<reference evidence="3" key="2">
    <citation type="journal article" date="2008" name="Nucleic Acids Res.">
        <title>The rice annotation project database (RAP-DB): 2008 update.</title>
        <authorList>
            <consortium name="The rice annotation project (RAP)"/>
        </authorList>
    </citation>
    <scope>GENOME REANNOTATION</scope>
    <source>
        <strain evidence="3">cv. Nipponbare</strain>
    </source>
</reference>
<dbReference type="AlphaFoldDB" id="Q6YWL9"/>
<feature type="region of interest" description="Disordered" evidence="1">
    <location>
        <begin position="122"/>
        <end position="156"/>
    </location>
</feature>
<proteinExistence type="predicted"/>
<evidence type="ECO:0000313" key="2">
    <source>
        <dbReference type="EMBL" id="BAD10631.1"/>
    </source>
</evidence>
<sequence length="156" mass="16437">MGKVAGPEKLTGSSYRPYPHLASPPPNAAGENRASPEMLVLLLSPNAGGEREEGKTATGEERGTVAKERSAREKSAGEGRGRGTGVEGGKGGASTEGEEERRGRRGAPACTWLTVTTDLVFSSPPLLPRRGCGARWDSVEEFDDTEGELNGAEKER</sequence>
<protein>
    <submittedName>
        <fullName evidence="2">Uncharacterized protein</fullName>
    </submittedName>
</protein>
<organism evidence="2 3">
    <name type="scientific">Oryza sativa subsp. japonica</name>
    <name type="common">Rice</name>
    <dbReference type="NCBI Taxonomy" id="39947"/>
    <lineage>
        <taxon>Eukaryota</taxon>
        <taxon>Viridiplantae</taxon>
        <taxon>Streptophyta</taxon>
        <taxon>Embryophyta</taxon>
        <taxon>Tracheophyta</taxon>
        <taxon>Spermatophyta</taxon>
        <taxon>Magnoliopsida</taxon>
        <taxon>Liliopsida</taxon>
        <taxon>Poales</taxon>
        <taxon>Poaceae</taxon>
        <taxon>BOP clade</taxon>
        <taxon>Oryzoideae</taxon>
        <taxon>Oryzeae</taxon>
        <taxon>Oryzinae</taxon>
        <taxon>Oryza</taxon>
        <taxon>Oryza sativa</taxon>
    </lineage>
</organism>
<evidence type="ECO:0000256" key="1">
    <source>
        <dbReference type="SAM" id="MobiDB-lite"/>
    </source>
</evidence>
<accession>Q6YWL9</accession>
<feature type="compositionally biased region" description="Gly residues" evidence="1">
    <location>
        <begin position="82"/>
        <end position="94"/>
    </location>
</feature>
<dbReference type="EMBL" id="AP005757">
    <property type="protein sequence ID" value="BAD10631.1"/>
    <property type="molecule type" value="Genomic_DNA"/>
</dbReference>
<dbReference type="Proteomes" id="UP000000763">
    <property type="component" value="Chromosome 8"/>
</dbReference>
<feature type="region of interest" description="Disordered" evidence="1">
    <location>
        <begin position="1"/>
        <end position="109"/>
    </location>
</feature>
<gene>
    <name evidence="2" type="primary">P0413H11.26</name>
</gene>
<reference evidence="3" key="1">
    <citation type="journal article" date="2005" name="Nature">
        <title>The map-based sequence of the rice genome.</title>
        <authorList>
            <consortium name="International rice genome sequencing project (IRGSP)"/>
            <person name="Matsumoto T."/>
            <person name="Wu J."/>
            <person name="Kanamori H."/>
            <person name="Katayose Y."/>
            <person name="Fujisawa M."/>
            <person name="Namiki N."/>
            <person name="Mizuno H."/>
            <person name="Yamamoto K."/>
            <person name="Antonio B.A."/>
            <person name="Baba T."/>
            <person name="Sakata K."/>
            <person name="Nagamura Y."/>
            <person name="Aoki H."/>
            <person name="Arikawa K."/>
            <person name="Arita K."/>
            <person name="Bito T."/>
            <person name="Chiden Y."/>
            <person name="Fujitsuka N."/>
            <person name="Fukunaka R."/>
            <person name="Hamada M."/>
            <person name="Harada C."/>
            <person name="Hayashi A."/>
            <person name="Hijishita S."/>
            <person name="Honda M."/>
            <person name="Hosokawa S."/>
            <person name="Ichikawa Y."/>
            <person name="Idonuma A."/>
            <person name="Iijima M."/>
            <person name="Ikeda M."/>
            <person name="Ikeno M."/>
            <person name="Ito K."/>
            <person name="Ito S."/>
            <person name="Ito T."/>
            <person name="Ito Y."/>
            <person name="Ito Y."/>
            <person name="Iwabuchi A."/>
            <person name="Kamiya K."/>
            <person name="Karasawa W."/>
            <person name="Kurita K."/>
            <person name="Katagiri S."/>
            <person name="Kikuta A."/>
            <person name="Kobayashi H."/>
            <person name="Kobayashi N."/>
            <person name="Machita K."/>
            <person name="Maehara T."/>
            <person name="Masukawa M."/>
            <person name="Mizubayashi T."/>
            <person name="Mukai Y."/>
            <person name="Nagasaki H."/>
            <person name="Nagata Y."/>
            <person name="Naito S."/>
            <person name="Nakashima M."/>
            <person name="Nakama Y."/>
            <person name="Nakamichi Y."/>
            <person name="Nakamura M."/>
            <person name="Meguro A."/>
            <person name="Negishi M."/>
            <person name="Ohta I."/>
            <person name="Ohta T."/>
            <person name="Okamoto M."/>
            <person name="Ono N."/>
            <person name="Saji S."/>
            <person name="Sakaguchi M."/>
            <person name="Sakai K."/>
            <person name="Shibata M."/>
            <person name="Shimokawa T."/>
            <person name="Song J."/>
            <person name="Takazaki Y."/>
            <person name="Terasawa K."/>
            <person name="Tsugane M."/>
            <person name="Tsuji K."/>
            <person name="Ueda S."/>
            <person name="Waki K."/>
            <person name="Yamagata H."/>
            <person name="Yamamoto M."/>
            <person name="Yamamoto S."/>
            <person name="Yamane H."/>
            <person name="Yoshiki S."/>
            <person name="Yoshihara R."/>
            <person name="Yukawa K."/>
            <person name="Zhong H."/>
            <person name="Yano M."/>
            <person name="Yuan Q."/>
            <person name="Ouyang S."/>
            <person name="Liu J."/>
            <person name="Jones K.M."/>
            <person name="Gansberger K."/>
            <person name="Moffat K."/>
            <person name="Hill J."/>
            <person name="Bera J."/>
            <person name="Fadrosh D."/>
            <person name="Jin S."/>
            <person name="Johri S."/>
            <person name="Kim M."/>
            <person name="Overton L."/>
            <person name="Reardon M."/>
            <person name="Tsitrin T."/>
            <person name="Vuong H."/>
            <person name="Weaver B."/>
            <person name="Ciecko A."/>
            <person name="Tallon L."/>
            <person name="Jackson J."/>
            <person name="Pai G."/>
            <person name="Aken S.V."/>
            <person name="Utterback T."/>
            <person name="Reidmuller S."/>
            <person name="Feldblyum T."/>
            <person name="Hsiao J."/>
            <person name="Zismann V."/>
            <person name="Iobst S."/>
            <person name="de Vazeille A.R."/>
            <person name="Buell C.R."/>
            <person name="Ying K."/>
            <person name="Li Y."/>
            <person name="Lu T."/>
            <person name="Huang Y."/>
            <person name="Zhao Q."/>
            <person name="Feng Q."/>
            <person name="Zhang L."/>
            <person name="Zhu J."/>
            <person name="Weng Q."/>
            <person name="Mu J."/>
            <person name="Lu Y."/>
            <person name="Fan D."/>
            <person name="Liu Y."/>
            <person name="Guan J."/>
            <person name="Zhang Y."/>
            <person name="Yu S."/>
            <person name="Liu X."/>
            <person name="Zhang Y."/>
            <person name="Hong G."/>
            <person name="Han B."/>
            <person name="Choisne N."/>
            <person name="Demange N."/>
            <person name="Orjeda G."/>
            <person name="Samain S."/>
            <person name="Cattolico L."/>
            <person name="Pelletier E."/>
            <person name="Couloux A."/>
            <person name="Segurens B."/>
            <person name="Wincker P."/>
            <person name="D'Hont A."/>
            <person name="Scarpelli C."/>
            <person name="Weissenbach J."/>
            <person name="Salanoubat M."/>
            <person name="Quetier F."/>
            <person name="Yu Y."/>
            <person name="Kim H.R."/>
            <person name="Rambo T."/>
            <person name="Currie J."/>
            <person name="Collura K."/>
            <person name="Luo M."/>
            <person name="Yang T."/>
            <person name="Ammiraju J.S.S."/>
            <person name="Engler F."/>
            <person name="Soderlund C."/>
            <person name="Wing R.A."/>
            <person name="Palmer L.E."/>
            <person name="de la Bastide M."/>
            <person name="Spiegel L."/>
            <person name="Nascimento L."/>
            <person name="Zutavern T."/>
            <person name="O'Shaughnessy A."/>
            <person name="Dike S."/>
            <person name="Dedhia N."/>
            <person name="Preston R."/>
            <person name="Balija V."/>
            <person name="McCombie W.R."/>
            <person name="Chow T."/>
            <person name="Chen H."/>
            <person name="Chung M."/>
            <person name="Chen C."/>
            <person name="Shaw J."/>
            <person name="Wu H."/>
            <person name="Hsiao K."/>
            <person name="Chao Y."/>
            <person name="Chu M."/>
            <person name="Cheng C."/>
            <person name="Hour A."/>
            <person name="Lee P."/>
            <person name="Lin S."/>
            <person name="Lin Y."/>
            <person name="Liou J."/>
            <person name="Liu S."/>
            <person name="Hsing Y."/>
            <person name="Raghuvanshi S."/>
            <person name="Mohanty A."/>
            <person name="Bharti A.K."/>
            <person name="Gaur A."/>
            <person name="Gupta V."/>
            <person name="Kumar D."/>
            <person name="Ravi V."/>
            <person name="Vij S."/>
            <person name="Kapur A."/>
            <person name="Khurana P."/>
            <person name="Khurana P."/>
            <person name="Khurana J.P."/>
            <person name="Tyagi A.K."/>
            <person name="Gaikwad K."/>
            <person name="Singh A."/>
            <person name="Dalal V."/>
            <person name="Srivastava S."/>
            <person name="Dixit A."/>
            <person name="Pal A.K."/>
            <person name="Ghazi I.A."/>
            <person name="Yadav M."/>
            <person name="Pandit A."/>
            <person name="Bhargava A."/>
            <person name="Sureshbabu K."/>
            <person name="Batra K."/>
            <person name="Sharma T.R."/>
            <person name="Mohapatra T."/>
            <person name="Singh N.K."/>
            <person name="Messing J."/>
            <person name="Nelson A.B."/>
            <person name="Fuks G."/>
            <person name="Kavchok S."/>
            <person name="Keizer G."/>
            <person name="Linton E."/>
            <person name="Llaca V."/>
            <person name="Song R."/>
            <person name="Tanyolac B."/>
            <person name="Young S."/>
            <person name="Ho-Il K."/>
            <person name="Hahn J.H."/>
            <person name="Sangsakoo G."/>
            <person name="Vanavichit A."/>
            <person name="de Mattos Luiz.A.T."/>
            <person name="Zimmer P.D."/>
            <person name="Malone G."/>
            <person name="Dellagostin O."/>
            <person name="de Oliveira A.C."/>
            <person name="Bevan M."/>
            <person name="Bancroft I."/>
            <person name="Minx P."/>
            <person name="Cordum H."/>
            <person name="Wilson R."/>
            <person name="Cheng Z."/>
            <person name="Jin W."/>
            <person name="Jiang J."/>
            <person name="Leong S.A."/>
            <person name="Iwama H."/>
            <person name="Gojobori T."/>
            <person name="Itoh T."/>
            <person name="Niimura Y."/>
            <person name="Fujii Y."/>
            <person name="Habara T."/>
            <person name="Sakai H."/>
            <person name="Sato Y."/>
            <person name="Wilson G."/>
            <person name="Kumar K."/>
            <person name="McCouch S."/>
            <person name="Juretic N."/>
            <person name="Hoen D."/>
            <person name="Wright S."/>
            <person name="Bruskiewich R."/>
            <person name="Bureau T."/>
            <person name="Miyao A."/>
            <person name="Hirochika H."/>
            <person name="Nishikawa T."/>
            <person name="Kadowaki K."/>
            <person name="Sugiura M."/>
            <person name="Burr B."/>
            <person name="Sasaki T."/>
        </authorList>
    </citation>
    <scope>NUCLEOTIDE SEQUENCE [LARGE SCALE GENOMIC DNA]</scope>
    <source>
        <strain evidence="3">cv. Nipponbare</strain>
    </source>
</reference>